<dbReference type="PRINTS" id="PR00111">
    <property type="entry name" value="ABHYDROLASE"/>
</dbReference>
<dbReference type="SUPFAM" id="SSF53474">
    <property type="entry name" value="alpha/beta-Hydrolases"/>
    <property type="match status" value="1"/>
</dbReference>
<keyword evidence="3" id="KW-1185">Reference proteome</keyword>
<feature type="domain" description="AB hydrolase-1" evidence="1">
    <location>
        <begin position="38"/>
        <end position="173"/>
    </location>
</feature>
<evidence type="ECO:0000313" key="2">
    <source>
        <dbReference type="EMBL" id="GAA2637338.1"/>
    </source>
</evidence>
<evidence type="ECO:0000313" key="3">
    <source>
        <dbReference type="Proteomes" id="UP001501509"/>
    </source>
</evidence>
<proteinExistence type="predicted"/>
<dbReference type="InterPro" id="IPR029058">
    <property type="entry name" value="AB_hydrolase_fold"/>
</dbReference>
<dbReference type="PANTHER" id="PTHR43798:SF33">
    <property type="entry name" value="HYDROLASE, PUTATIVE (AFU_ORTHOLOGUE AFUA_2G14860)-RELATED"/>
    <property type="match status" value="1"/>
</dbReference>
<dbReference type="Gene3D" id="3.40.50.1820">
    <property type="entry name" value="alpha/beta hydrolase"/>
    <property type="match status" value="1"/>
</dbReference>
<dbReference type="InterPro" id="IPR050266">
    <property type="entry name" value="AB_hydrolase_sf"/>
</dbReference>
<comment type="caution">
    <text evidence="2">The sequence shown here is derived from an EMBL/GenBank/DDBJ whole genome shotgun (WGS) entry which is preliminary data.</text>
</comment>
<organism evidence="2 3">
    <name type="scientific">Actinomadura fulvescens</name>
    <dbReference type="NCBI Taxonomy" id="46160"/>
    <lineage>
        <taxon>Bacteria</taxon>
        <taxon>Bacillati</taxon>
        <taxon>Actinomycetota</taxon>
        <taxon>Actinomycetes</taxon>
        <taxon>Streptosporangiales</taxon>
        <taxon>Thermomonosporaceae</taxon>
        <taxon>Actinomadura</taxon>
    </lineage>
</organism>
<dbReference type="Pfam" id="PF00561">
    <property type="entry name" value="Abhydrolase_1"/>
    <property type="match status" value="1"/>
</dbReference>
<accession>A0ABN3QXF8</accession>
<dbReference type="InterPro" id="IPR000073">
    <property type="entry name" value="AB_hydrolase_1"/>
</dbReference>
<dbReference type="PANTHER" id="PTHR43798">
    <property type="entry name" value="MONOACYLGLYCEROL LIPASE"/>
    <property type="match status" value="1"/>
</dbReference>
<name>A0ABN3QXF8_9ACTN</name>
<reference evidence="2 3" key="1">
    <citation type="journal article" date="2019" name="Int. J. Syst. Evol. Microbiol.">
        <title>The Global Catalogue of Microorganisms (GCM) 10K type strain sequencing project: providing services to taxonomists for standard genome sequencing and annotation.</title>
        <authorList>
            <consortium name="The Broad Institute Genomics Platform"/>
            <consortium name="The Broad Institute Genome Sequencing Center for Infectious Disease"/>
            <person name="Wu L."/>
            <person name="Ma J."/>
        </authorList>
    </citation>
    <scope>NUCLEOTIDE SEQUENCE [LARGE SCALE GENOMIC DNA]</scope>
    <source>
        <strain evidence="2 3">JCM 6833</strain>
    </source>
</reference>
<evidence type="ECO:0000259" key="1">
    <source>
        <dbReference type="Pfam" id="PF00561"/>
    </source>
</evidence>
<dbReference type="Proteomes" id="UP001501509">
    <property type="component" value="Unassembled WGS sequence"/>
</dbReference>
<protein>
    <recommendedName>
        <fullName evidence="1">AB hydrolase-1 domain-containing protein</fullName>
    </recommendedName>
</protein>
<dbReference type="EMBL" id="BAAATD010000022">
    <property type="protein sequence ID" value="GAA2637338.1"/>
    <property type="molecule type" value="Genomic_DNA"/>
</dbReference>
<gene>
    <name evidence="2" type="ORF">GCM10010411_91030</name>
</gene>
<sequence>MPSTVKVTRGELAYDVEGTGPSACLIHQYREVTAKGPLANALTPHFRLHAINPVGLGGSSAPRESHDLTMESFADDLEDFRYRLDLPPWVVVGSSTGGMVALLHALRHPKAVRGLVLIGSAASRQFITGSLADPAHPRAAEVAAARTSAAQGAEGMAAFRTAMFRLSVADPHRTPEPPEGEDGHNSA</sequence>